<feature type="region of interest" description="Disordered" evidence="1">
    <location>
        <begin position="58"/>
        <end position="84"/>
    </location>
</feature>
<dbReference type="AlphaFoldDB" id="A0A7J5DWF5"/>
<organism evidence="3 4">
    <name type="scientific">Nocardioides simplex</name>
    <name type="common">Arthrobacter simplex</name>
    <dbReference type="NCBI Taxonomy" id="2045"/>
    <lineage>
        <taxon>Bacteria</taxon>
        <taxon>Bacillati</taxon>
        <taxon>Actinomycetota</taxon>
        <taxon>Actinomycetes</taxon>
        <taxon>Propionibacteriales</taxon>
        <taxon>Nocardioidaceae</taxon>
        <taxon>Pimelobacter</taxon>
    </lineage>
</organism>
<name>A0A7J5DWF5_NOCSI</name>
<dbReference type="EMBL" id="WBVM01000002">
    <property type="protein sequence ID" value="KAB2809592.1"/>
    <property type="molecule type" value="Genomic_DNA"/>
</dbReference>
<dbReference type="PROSITE" id="PS50194">
    <property type="entry name" value="FILAMIN_REPEAT"/>
    <property type="match status" value="1"/>
</dbReference>
<dbReference type="Proteomes" id="UP000449906">
    <property type="component" value="Unassembled WGS sequence"/>
</dbReference>
<reference evidence="3 4" key="1">
    <citation type="submission" date="2019-09" db="EMBL/GenBank/DDBJ databases">
        <title>Pimelobacter sp. isolated from Paulinella.</title>
        <authorList>
            <person name="Jeong S.E."/>
        </authorList>
    </citation>
    <scope>NUCLEOTIDE SEQUENCE [LARGE SCALE GENOMIC DNA]</scope>
    <source>
        <strain evidence="3 4">Pch-N</strain>
    </source>
</reference>
<evidence type="ECO:0000313" key="4">
    <source>
        <dbReference type="Proteomes" id="UP000449906"/>
    </source>
</evidence>
<evidence type="ECO:0000313" key="3">
    <source>
        <dbReference type="EMBL" id="KAB2809592.1"/>
    </source>
</evidence>
<comment type="caution">
    <text evidence="3">The sequence shown here is derived from an EMBL/GenBank/DDBJ whole genome shotgun (WGS) entry which is preliminary data.</text>
</comment>
<dbReference type="InterPro" id="IPR017868">
    <property type="entry name" value="Filamin/ABP280_repeat-like"/>
</dbReference>
<accession>A0A7J5DWF5</accession>
<proteinExistence type="predicted"/>
<feature type="chain" id="PRO_5029688728" evidence="2">
    <location>
        <begin position="35"/>
        <end position="746"/>
    </location>
</feature>
<protein>
    <submittedName>
        <fullName evidence="3">Uncharacterized protein</fullName>
    </submittedName>
</protein>
<sequence>MSRRRRAGGVLVLVVLVLVVPVLAVLGAAAPARAATAPCTGPVPAGLTRYTWHGPDGGAWKTDGSWDTERTGQPLAHRAPNYDGTPATDDSLTGYVCVLTDTRVLLDDETHVHVLALQVAQATLAVGPNARVMVYGGPAGYTSTVAADAAVELRGSTLGGPGEIDVDGQVLWGATGTGAATLDNDFCDTAPGEGFPPGEQVAACAGVSKTGVLRVRSGGTLAVGGRGVNLSDGYRLVAASGGRIRVDGGTGYVAADRDTAIAVEAGGTFELKGDGSVFEGVANNRPDGELAHFTNAGTVTKSAGTGRSSLNVRYDGSGGIDVLSGGLSIAGGATVGATGTVVGGARLGTGSCGTAGAAGDASRPCDPATSADDPLYAVYRPDRTAAGVAVVEGTTTDAASGDLQPAVDVTAPVASGSLSFAFHDTALPAAPQLALFRRRPGLASERIPLCRRGGAIPAKVTACVTGRFVVSDEVRFRVNAADPGGRWTLRPSGVDFVRLVDPLVGSRSGCLVMHPSYPNVSTQPVRMARAGRLRVWFSTVENTQATGTLVHDRTAQAGINQVPIRFSRNGWVAAQARGADGTDESSGAFRVVATPTVTFARRSKAALAGRRLLLTGRVVPGGKRVVDLYAVRVAGRSGLLRRANVRVRTDRKGRFTVAYKPPRAGRYVLAVQVQGKDGLTTAMSRRAVRVRVKAPPPRPPAPAVVRDVRPAEQTTTAPTGPTVDPLDVLGAFYPGRAATCAFQVRY</sequence>
<evidence type="ECO:0000256" key="1">
    <source>
        <dbReference type="SAM" id="MobiDB-lite"/>
    </source>
</evidence>
<feature type="region of interest" description="Disordered" evidence="1">
    <location>
        <begin position="692"/>
        <end position="722"/>
    </location>
</feature>
<dbReference type="RefSeq" id="WP_151581761.1">
    <property type="nucleotide sequence ID" value="NZ_WBVM01000002.1"/>
</dbReference>
<gene>
    <name evidence="3" type="ORF">F9L07_21550</name>
</gene>
<keyword evidence="2" id="KW-0732">Signal</keyword>
<evidence type="ECO:0000256" key="2">
    <source>
        <dbReference type="SAM" id="SignalP"/>
    </source>
</evidence>
<feature type="signal peptide" evidence="2">
    <location>
        <begin position="1"/>
        <end position="34"/>
    </location>
</feature>